<keyword evidence="1" id="KW-0378">Hydrolase</keyword>
<sequence>MEKKSAKMLQLLLKEITGDTEQAWESFRRRAQTAVERESQIHQKPGEIAGVSGYRTKKEQKEIFENSLMENGREFTETYVAFPDHSEHQTGLAMDLAENRPEIDFIRPEFPRYGICQRFRERASAYGFVERYKTEKQKITGIGSEPWHFRYVGTPHAKIMEKTGLALEEYIQWLKQFDLTVHPLTWKQYRIGYVRARGAVTEWKGLTALQKTGEHSLSGIGAEAELQTVISGNNADGFIITIAAL</sequence>
<proteinExistence type="predicted"/>
<accession>A0AC61S0R1</accession>
<evidence type="ECO:0000313" key="2">
    <source>
        <dbReference type="Proteomes" id="UP000304953"/>
    </source>
</evidence>
<keyword evidence="1" id="KW-0121">Carboxypeptidase</keyword>
<dbReference type="EMBL" id="SRYA01000003">
    <property type="protein sequence ID" value="TGY98036.1"/>
    <property type="molecule type" value="Genomic_DNA"/>
</dbReference>
<reference evidence="1" key="1">
    <citation type="submission" date="2019-04" db="EMBL/GenBank/DDBJ databases">
        <title>Microbes associate with the intestines of laboratory mice.</title>
        <authorList>
            <person name="Navarre W."/>
            <person name="Wong E."/>
            <person name="Huang K."/>
            <person name="Tropini C."/>
            <person name="Ng K."/>
            <person name="Yu B."/>
        </authorList>
    </citation>
    <scope>NUCLEOTIDE SEQUENCE</scope>
    <source>
        <strain evidence="1">NM01_1-7b</strain>
    </source>
</reference>
<evidence type="ECO:0000313" key="1">
    <source>
        <dbReference type="EMBL" id="TGY98036.1"/>
    </source>
</evidence>
<protein>
    <submittedName>
        <fullName evidence="1">D-alanyl-D-alanine carboxypeptidase family protein</fullName>
    </submittedName>
</protein>
<keyword evidence="2" id="KW-1185">Reference proteome</keyword>
<keyword evidence="1" id="KW-0645">Protease</keyword>
<gene>
    <name evidence="1" type="ORF">E5329_02100</name>
</gene>
<name>A0AC61S0R1_9FIRM</name>
<organism evidence="1 2">
    <name type="scientific">Petralouisia muris</name>
    <dbReference type="NCBI Taxonomy" id="3032872"/>
    <lineage>
        <taxon>Bacteria</taxon>
        <taxon>Bacillati</taxon>
        <taxon>Bacillota</taxon>
        <taxon>Clostridia</taxon>
        <taxon>Lachnospirales</taxon>
        <taxon>Lachnospiraceae</taxon>
        <taxon>Petralouisia</taxon>
    </lineage>
</organism>
<dbReference type="Proteomes" id="UP000304953">
    <property type="component" value="Unassembled WGS sequence"/>
</dbReference>
<comment type="caution">
    <text evidence="1">The sequence shown here is derived from an EMBL/GenBank/DDBJ whole genome shotgun (WGS) entry which is preliminary data.</text>
</comment>